<proteinExistence type="predicted"/>
<evidence type="ECO:0000313" key="1">
    <source>
        <dbReference type="EMBL" id="KDR40774.1"/>
    </source>
</evidence>
<accession>A0A069PLI9</accession>
<dbReference type="InterPro" id="IPR037143">
    <property type="entry name" value="4-PPantetheinyl_Trfase_dom_sf"/>
</dbReference>
<keyword evidence="2" id="KW-1185">Reference proteome</keyword>
<gene>
    <name evidence="1" type="ORF">BG61_22490</name>
</gene>
<dbReference type="EMBL" id="JFHC01000035">
    <property type="protein sequence ID" value="KDR40774.1"/>
    <property type="molecule type" value="Genomic_DNA"/>
</dbReference>
<reference evidence="1 2" key="1">
    <citation type="submission" date="2014-03" db="EMBL/GenBank/DDBJ databases">
        <title>Draft Genome Sequences of Four Burkholderia Strains.</title>
        <authorList>
            <person name="Liu X.Y."/>
            <person name="Li C.X."/>
            <person name="Xu J.H."/>
        </authorList>
    </citation>
    <scope>NUCLEOTIDE SEQUENCE [LARGE SCALE GENOMIC DNA]</scope>
    <source>
        <strain evidence="1 2">DSM 50014</strain>
    </source>
</reference>
<dbReference type="Proteomes" id="UP000027466">
    <property type="component" value="Unassembled WGS sequence"/>
</dbReference>
<comment type="caution">
    <text evidence="1">The sequence shown here is derived from an EMBL/GenBank/DDBJ whole genome shotgun (WGS) entry which is preliminary data.</text>
</comment>
<name>A0A069PLI9_9BURK</name>
<protein>
    <submittedName>
        <fullName evidence="1">Uncharacterized protein</fullName>
    </submittedName>
</protein>
<organism evidence="1 2">
    <name type="scientific">Caballeronia glathei</name>
    <dbReference type="NCBI Taxonomy" id="60547"/>
    <lineage>
        <taxon>Bacteria</taxon>
        <taxon>Pseudomonadati</taxon>
        <taxon>Pseudomonadota</taxon>
        <taxon>Betaproteobacteria</taxon>
        <taxon>Burkholderiales</taxon>
        <taxon>Burkholderiaceae</taxon>
        <taxon>Caballeronia</taxon>
    </lineage>
</organism>
<sequence>MFFAPGVNYELHRVTGLYSPALRFPVPGELFLWRLRGEWHMATATNGRNWLTLDERRRVKGFNNPVTGRQFSVGRTVLRMILSKMLNCDPIAVRLDTTADDHVMVKVPNENRIIMADVSYVGMWVVIAVSAGRVGIGLVNPRGALSSQASGVLDAAQIQARERSHHRAWDALGRLPLAPETRWHSLVLPMPGAVRGAVTVDEPIRNVTAFGWTS</sequence>
<dbReference type="Gene3D" id="3.90.470.20">
    <property type="entry name" value="4'-phosphopantetheinyl transferase domain"/>
    <property type="match status" value="1"/>
</dbReference>
<dbReference type="GO" id="GO:0008897">
    <property type="term" value="F:holo-[acyl-carrier-protein] synthase activity"/>
    <property type="evidence" value="ECO:0007669"/>
    <property type="project" value="InterPro"/>
</dbReference>
<dbReference type="GO" id="GO:0000287">
    <property type="term" value="F:magnesium ion binding"/>
    <property type="evidence" value="ECO:0007669"/>
    <property type="project" value="InterPro"/>
</dbReference>
<evidence type="ECO:0000313" key="2">
    <source>
        <dbReference type="Proteomes" id="UP000027466"/>
    </source>
</evidence>
<dbReference type="AlphaFoldDB" id="A0A069PLI9"/>